<proteinExistence type="predicted"/>
<dbReference type="Proteomes" id="UP000028705">
    <property type="component" value="Unassembled WGS sequence"/>
</dbReference>
<evidence type="ECO:0000313" key="1">
    <source>
        <dbReference type="EMBL" id="KFF14607.1"/>
    </source>
</evidence>
<accession>A0A086AD43</accession>
<reference evidence="1 2" key="1">
    <citation type="submission" date="2014-07" db="EMBL/GenBank/DDBJ databases">
        <title>Genome of Chryseobacterium soli DSM 19298.</title>
        <authorList>
            <person name="Stropko S.J."/>
            <person name="Pipes S.E."/>
            <person name="Newman J."/>
        </authorList>
    </citation>
    <scope>NUCLEOTIDE SEQUENCE [LARGE SCALE GENOMIC DNA]</scope>
    <source>
        <strain evidence="1 2">DSM 19298</strain>
    </source>
</reference>
<dbReference type="EMBL" id="JPRH01000001">
    <property type="protein sequence ID" value="KFF14607.1"/>
    <property type="molecule type" value="Genomic_DNA"/>
</dbReference>
<sequence length="81" mass="8974">MSFSSNKSNNTEIIEVLGKTVHVKNTQAVKAADLAFLSQNLVGWSTCDYQSTSNECTVRFSNFPDDVNIATKIKVIIAKYQ</sequence>
<dbReference type="AlphaFoldDB" id="A0A086AD43"/>
<dbReference type="STRING" id="445961.IW15_04015"/>
<name>A0A086AD43_9FLAO</name>
<keyword evidence="2" id="KW-1185">Reference proteome</keyword>
<dbReference type="eggNOG" id="ENOG50311ED">
    <property type="taxonomic scope" value="Bacteria"/>
</dbReference>
<protein>
    <submittedName>
        <fullName evidence="1">Uncharacterized protein</fullName>
    </submittedName>
</protein>
<evidence type="ECO:0000313" key="2">
    <source>
        <dbReference type="Proteomes" id="UP000028705"/>
    </source>
</evidence>
<gene>
    <name evidence="1" type="ORF">IW15_04015</name>
</gene>
<organism evidence="1 2">
    <name type="scientific">Chryseobacterium soli</name>
    <dbReference type="NCBI Taxonomy" id="445961"/>
    <lineage>
        <taxon>Bacteria</taxon>
        <taxon>Pseudomonadati</taxon>
        <taxon>Bacteroidota</taxon>
        <taxon>Flavobacteriia</taxon>
        <taxon>Flavobacteriales</taxon>
        <taxon>Weeksellaceae</taxon>
        <taxon>Chryseobacterium group</taxon>
        <taxon>Chryseobacterium</taxon>
    </lineage>
</organism>
<comment type="caution">
    <text evidence="1">The sequence shown here is derived from an EMBL/GenBank/DDBJ whole genome shotgun (WGS) entry which is preliminary data.</text>
</comment>